<evidence type="ECO:0000256" key="8">
    <source>
        <dbReference type="ARBA" id="ARBA00032015"/>
    </source>
</evidence>
<evidence type="ECO:0000256" key="3">
    <source>
        <dbReference type="ARBA" id="ARBA00019614"/>
    </source>
</evidence>
<evidence type="ECO:0000256" key="1">
    <source>
        <dbReference type="ARBA" id="ARBA00004123"/>
    </source>
</evidence>
<evidence type="ECO:0000256" key="7">
    <source>
        <dbReference type="ARBA" id="ARBA00023242"/>
    </source>
</evidence>
<evidence type="ECO:0000256" key="9">
    <source>
        <dbReference type="RuleBase" id="RU364149"/>
    </source>
</evidence>
<dbReference type="EMBL" id="BTGC01000003">
    <property type="protein sequence ID" value="GMM50292.1"/>
    <property type="molecule type" value="Genomic_DNA"/>
</dbReference>
<keyword evidence="13" id="KW-1185">Reference proteome</keyword>
<protein>
    <recommendedName>
        <fullName evidence="3 9">Mediator of RNA polymerase II transcription subunit 16</fullName>
    </recommendedName>
    <alternativeName>
        <fullName evidence="8 9">Mediator complex subunit 16</fullName>
    </alternativeName>
</protein>
<evidence type="ECO:0000256" key="5">
    <source>
        <dbReference type="ARBA" id="ARBA00023159"/>
    </source>
</evidence>
<comment type="subcellular location">
    <subcellularLocation>
        <location evidence="1 9">Nucleus</location>
    </subcellularLocation>
</comment>
<evidence type="ECO:0000256" key="6">
    <source>
        <dbReference type="ARBA" id="ARBA00023163"/>
    </source>
</evidence>
<evidence type="ECO:0000256" key="4">
    <source>
        <dbReference type="ARBA" id="ARBA00023015"/>
    </source>
</evidence>
<dbReference type="InterPro" id="IPR021665">
    <property type="entry name" value="Mediator_Med16_N"/>
</dbReference>
<evidence type="ECO:0000259" key="10">
    <source>
        <dbReference type="Pfam" id="PF11635"/>
    </source>
</evidence>
<comment type="caution">
    <text evidence="12">The sequence shown here is derived from an EMBL/GenBank/DDBJ whole genome shotgun (WGS) entry which is preliminary data.</text>
</comment>
<evidence type="ECO:0000256" key="2">
    <source>
        <dbReference type="ARBA" id="ARBA00006543"/>
    </source>
</evidence>
<evidence type="ECO:0000313" key="13">
    <source>
        <dbReference type="Proteomes" id="UP001362899"/>
    </source>
</evidence>
<comment type="function">
    <text evidence="9">Component of the Mediator complex, a coactivator involved in the regulated transcription of nearly all RNA polymerase II-dependent genes. Mediator functions as a bridge to convey information from gene-specific regulatory proteins to the basal RNA polymerase II transcription machinery. Mediator is recruited to promoters by direct interactions with regulatory proteins and serves as a scaffold for the assembly of a functional preinitiation complex with RNA polymerase II and the general transcription factors.</text>
</comment>
<feature type="domain" description="Mediator complex subunit 16 C-terminal" evidence="11">
    <location>
        <begin position="852"/>
        <end position="907"/>
    </location>
</feature>
<dbReference type="PANTHER" id="PTHR13224:SF6">
    <property type="entry name" value="MEDIATOR OF RNA POLYMERASE II TRANSCRIPTION SUBUNIT 16"/>
    <property type="match status" value="1"/>
</dbReference>
<accession>A0AAV5RGS7</accession>
<dbReference type="AlphaFoldDB" id="A0AAV5RGS7"/>
<dbReference type="GO" id="GO:0045893">
    <property type="term" value="P:positive regulation of DNA-templated transcription"/>
    <property type="evidence" value="ECO:0007669"/>
    <property type="project" value="TreeGrafter"/>
</dbReference>
<name>A0AAV5RGS7_STABA</name>
<keyword evidence="5 9" id="KW-0010">Activator</keyword>
<keyword evidence="4 9" id="KW-0805">Transcription regulation</keyword>
<proteinExistence type="inferred from homology"/>
<comment type="subunit">
    <text evidence="9">Component of the Mediator complex.</text>
</comment>
<comment type="similarity">
    <text evidence="2 9">Belongs to the Mediator complex subunit 16 family.</text>
</comment>
<feature type="domain" description="Mediator complex subunit Med16 N-terminal" evidence="10">
    <location>
        <begin position="101"/>
        <end position="320"/>
    </location>
</feature>
<evidence type="ECO:0000313" key="12">
    <source>
        <dbReference type="EMBL" id="GMM50292.1"/>
    </source>
</evidence>
<organism evidence="12 13">
    <name type="scientific">Starmerella bacillaris</name>
    <name type="common">Yeast</name>
    <name type="synonym">Candida zemplinina</name>
    <dbReference type="NCBI Taxonomy" id="1247836"/>
    <lineage>
        <taxon>Eukaryota</taxon>
        <taxon>Fungi</taxon>
        <taxon>Dikarya</taxon>
        <taxon>Ascomycota</taxon>
        <taxon>Saccharomycotina</taxon>
        <taxon>Dipodascomycetes</taxon>
        <taxon>Dipodascales</taxon>
        <taxon>Trichomonascaceae</taxon>
        <taxon>Starmerella</taxon>
    </lineage>
</organism>
<keyword evidence="7 9" id="KW-0539">Nucleus</keyword>
<dbReference type="InterPro" id="IPR048339">
    <property type="entry name" value="Mediator_Med16_C"/>
</dbReference>
<dbReference type="Proteomes" id="UP001362899">
    <property type="component" value="Unassembled WGS sequence"/>
</dbReference>
<gene>
    <name evidence="9" type="primary">MED16</name>
    <name evidence="12" type="ORF">DASB73_012500</name>
</gene>
<dbReference type="GO" id="GO:0016592">
    <property type="term" value="C:mediator complex"/>
    <property type="evidence" value="ECO:0007669"/>
    <property type="project" value="InterPro"/>
</dbReference>
<reference evidence="12 13" key="1">
    <citation type="journal article" date="2023" name="Elife">
        <title>Identification of key yeast species and microbe-microbe interactions impacting larval growth of Drosophila in the wild.</title>
        <authorList>
            <person name="Mure A."/>
            <person name="Sugiura Y."/>
            <person name="Maeda R."/>
            <person name="Honda K."/>
            <person name="Sakurai N."/>
            <person name="Takahashi Y."/>
            <person name="Watada M."/>
            <person name="Katoh T."/>
            <person name="Gotoh A."/>
            <person name="Gotoh Y."/>
            <person name="Taniguchi I."/>
            <person name="Nakamura K."/>
            <person name="Hayashi T."/>
            <person name="Katayama T."/>
            <person name="Uemura T."/>
            <person name="Hattori Y."/>
        </authorList>
    </citation>
    <scope>NUCLEOTIDE SEQUENCE [LARGE SCALE GENOMIC DNA]</scope>
    <source>
        <strain evidence="12 13">SB-73</strain>
    </source>
</reference>
<dbReference type="InterPro" id="IPR048338">
    <property type="entry name" value="Mediator_Med16"/>
</dbReference>
<evidence type="ECO:0000259" key="11">
    <source>
        <dbReference type="Pfam" id="PF20719"/>
    </source>
</evidence>
<dbReference type="Pfam" id="PF20719">
    <property type="entry name" value="Med16_C"/>
    <property type="match status" value="1"/>
</dbReference>
<dbReference type="PANTHER" id="PTHR13224">
    <property type="entry name" value="THYROID HORMONE RECEPTOR-ASSOCIATED PROTEIN-RELATED"/>
    <property type="match status" value="1"/>
</dbReference>
<sequence>MLRRRIAWSRSGLLAFINRDHEVRVTWLACENGENWDYASPVRVPLAPEVSPACLSWSPTNFDLLVTDTAGKIHIIGLLSVREPSVLVSGQTVTDSSKRLEEVDAIVGVHWLSLDKKILVPNRSVDASTASSLTASKSWEQLPAKGPFHPMKTRNVLLAVNINGMLRVLVQQQGHEYTEKDLKIPCSDCSANVIACEFVQYSNTSLIMLLVTTDNILRAYEVRIKWIQDNNKNPSSGSSVDPSNTKEKKSTYQCNVQVFPICGAELPSIDLANIIAFCKEQPKESDATQNSRPEIEIKLTCKRGKVMNLVLKSSIENLDASFLELFTITQPVLPEPHVVWTLDIRRERSAIKLEQQGVKKENAAIETESQIANDLDQAFDNSAADPDNDVRFYFKSKFVLITVYNSGRVGTEPLYPGSNILQFDKAGLEFNPQEIKDSKYLMFSPFGFCAATLDKTGSLKILRSKLSAPLKNQISDEQISLLGRTFSSAYSCTVLNSEQCDDVLCTAWKELYSDTIVKGRKCKQLFQIMSSESQRMLNVNLSAPEDQQNVDRLVVIPSPPQRWLSFLVVLGTKADWKRGPGCKVALTILHLQSCAFGLTWTLKKISQRQKTEATEQLRSEVLSHQFYISSMLGPIKWFTDLVIRLCQEIFDLNESNTDGEMGSTDTQQSAKFAQPNIYLSLLMSGISRYLLRYILRGIRTLTASAKSIAEAEARLNNSLVATAKQKYSETDSAQLEAQLRGKLVLSNGFAAAQILRQLVSQLQSAPFPFDAFEKLLVEIDEGVKTLLNRSQKLDTLTKRTMQADIIRYAVVPGFYQPLIGPILAAAQRHMFSTMDLPRFYFYDTSWLELDDKRYVVDGLQKKMLLTSQEVKCCSRCGMLTLEKHQKPIMHWLYIFHRYCICGGTWMKLNPKK</sequence>
<dbReference type="Pfam" id="PF11635">
    <property type="entry name" value="Med16_N"/>
    <property type="match status" value="1"/>
</dbReference>
<keyword evidence="6 9" id="KW-0804">Transcription</keyword>